<accession>X1H5X8</accession>
<reference evidence="1" key="1">
    <citation type="journal article" date="2014" name="Front. Microbiol.">
        <title>High frequency of phylogenetically diverse reductive dehalogenase-homologous genes in deep subseafloor sedimentary metagenomes.</title>
        <authorList>
            <person name="Kawai M."/>
            <person name="Futagami T."/>
            <person name="Toyoda A."/>
            <person name="Takaki Y."/>
            <person name="Nishi S."/>
            <person name="Hori S."/>
            <person name="Arai W."/>
            <person name="Tsubouchi T."/>
            <person name="Morono Y."/>
            <person name="Uchiyama I."/>
            <person name="Ito T."/>
            <person name="Fujiyama A."/>
            <person name="Inagaki F."/>
            <person name="Takami H."/>
        </authorList>
    </citation>
    <scope>NUCLEOTIDE SEQUENCE</scope>
    <source>
        <strain evidence="1">Expedition CK06-06</strain>
    </source>
</reference>
<dbReference type="AlphaFoldDB" id="X1H5X8"/>
<dbReference type="EMBL" id="BARU01019133">
    <property type="protein sequence ID" value="GAH49269.1"/>
    <property type="molecule type" value="Genomic_DNA"/>
</dbReference>
<protein>
    <submittedName>
        <fullName evidence="1">Uncharacterized protein</fullName>
    </submittedName>
</protein>
<evidence type="ECO:0000313" key="1">
    <source>
        <dbReference type="EMBL" id="GAH49269.1"/>
    </source>
</evidence>
<feature type="non-terminal residue" evidence="1">
    <location>
        <position position="1"/>
    </location>
</feature>
<proteinExistence type="predicted"/>
<name>X1H5X8_9ZZZZ</name>
<comment type="caution">
    <text evidence="1">The sequence shown here is derived from an EMBL/GenBank/DDBJ whole genome shotgun (WGS) entry which is preliminary data.</text>
</comment>
<gene>
    <name evidence="1" type="ORF">S03H2_31546</name>
</gene>
<sequence>SKKDYPSLKQAIMSELKLISSNVTNLSSNGRNLKRLIKNNEYLDEFLKVSKELINNINNFLPRLESFTDEPEQEYENDGTLWIEANKIKNLFFKFNHIPSNLNNWEEIQELVVYITSLVEAKLKKKFKSRKEIVLNFHFDELYQFILSKVTTILISKKVTIT</sequence>
<organism evidence="1">
    <name type="scientific">marine sediment metagenome</name>
    <dbReference type="NCBI Taxonomy" id="412755"/>
    <lineage>
        <taxon>unclassified sequences</taxon>
        <taxon>metagenomes</taxon>
        <taxon>ecological metagenomes</taxon>
    </lineage>
</organism>